<accession>A0ABN0NZ12</accession>
<dbReference type="NCBIfam" id="NF047372">
    <property type="entry name" value="FlcA_NTERM"/>
    <property type="match status" value="1"/>
</dbReference>
<feature type="region of interest" description="Disordered" evidence="1">
    <location>
        <begin position="353"/>
        <end position="406"/>
    </location>
</feature>
<dbReference type="InterPro" id="IPR019734">
    <property type="entry name" value="TPR_rpt"/>
</dbReference>
<sequence length="1118" mass="124965">MPGIDQLKQFSEDITRIGNEAVVRQRKGTTMPEVAMPANIPSDDDSYDFEFGLPADKDAQNEASNNAAKNNQSGLDSSNESDESTTLPGQIPIPSFDDLDPEIAALLGAENEKTADIADISSNTSPDTASDMPEMDDFNDIFNTSEQMFDLSPDFESDMFSEEEDMPLSQDTDSAPDAEALTENEKTPAAANTQSQTTPLSPDAGENEAASITSVQNDDKTPNVLQDMSMDMPDIDESDISADDILHIAQTDTDAVPENTAPVDALPDDIAPDDTANTAEADTDAASGQKETADFKAGNDTLQELDDFSDSTNGSEGFDLSSDFSDESAEKNTAASLSADIAEAEKDFDLDTDLAAFTAGTEESSEQTAKENGGDNAQGGSAADIGESITNAPFDMPPPEIPNNADEALQDFNLDSFEIPGFSDTTASSADKAFAAFKKKSAGESDSDRTHLTDNEYKLFIKNLKAYPLNLRIALEELIVKNEFTDPAVMELLFKVVKKVPARQLAGYLEKMFDISVSVPLNYERRTAEQYEIYKTSLEYNLKNRIIPGAIAAVVLGGFLYILSYLSYTFIYRPVKAEVLYKTGYNLIDQDLYVQSEEKFNEALTYKVKKRWFFKYARAYRAKRQYERSSIMYEQLIKRFNFDKAGGLEYARMVMEDLADYEKAVRITRRMVLDYHINDKDALLLLGDIYLEWASNTDDEAEKAALFEQGRLQYATLINFHNVKDLYLARMLRYFIRTDNLREVLTLKTHFISKKKTTLESADLIELGEYLFEKQYGYLPPADEYLRSYIDNVKNILEMGIKSDPSVPEGYYNLARYLIRTGNADQAKQTLANALAVFAAAKKQTHARTLKYINTHRLLGEQYVNTRDYLLAEKYYADGIALFEREREYTGLTGNKNIGMLYSDIGDIDYFISGDIENAERNYKRAVENQYDTPSIRYRIGFVQYSNKNYSEALGSFIKTASEDASNRNLLLALGNVLSIRGDDAAARGYYERLVHILDADKQRFEIVLPQMREDHRTLVELYLKASNNLGVTLSRLALQTGNSALQAQAVSHFAESVRAWDALTRNQKTMVRLEGSNLAAQNIKYVSYSDPVYEPAIYAAIPSVLYGETELKQFAFE</sequence>
<dbReference type="EMBL" id="AWVH01000026">
    <property type="protein sequence ID" value="ERJ93314.1"/>
    <property type="molecule type" value="Genomic_DNA"/>
</dbReference>
<evidence type="ECO:0000256" key="1">
    <source>
        <dbReference type="SAM" id="MobiDB-lite"/>
    </source>
</evidence>
<dbReference type="SMART" id="SM00028">
    <property type="entry name" value="TPR"/>
    <property type="match status" value="6"/>
</dbReference>
<protein>
    <submittedName>
        <fullName evidence="2">Tetratricopeptide repeat protein</fullName>
    </submittedName>
</protein>
<proteinExistence type="predicted"/>
<feature type="compositionally biased region" description="Polar residues" evidence="1">
    <location>
        <begin position="61"/>
        <end position="88"/>
    </location>
</feature>
<dbReference type="InterPro" id="IPR011990">
    <property type="entry name" value="TPR-like_helical_dom_sf"/>
</dbReference>
<dbReference type="Proteomes" id="UP000016649">
    <property type="component" value="Unassembled WGS sequence"/>
</dbReference>
<feature type="compositionally biased region" description="Acidic residues" evidence="1">
    <location>
        <begin position="233"/>
        <end position="242"/>
    </location>
</feature>
<gene>
    <name evidence="2" type="ORF">HMPREF9193_00987</name>
</gene>
<name>A0ABN0NZ12_TRELE</name>
<dbReference type="NCBIfam" id="NF047371">
    <property type="entry name" value="FlcA_CTERM"/>
    <property type="match status" value="1"/>
</dbReference>
<feature type="compositionally biased region" description="Polar residues" evidence="1">
    <location>
        <begin position="190"/>
        <end position="200"/>
    </location>
</feature>
<feature type="region of interest" description="Disordered" evidence="1">
    <location>
        <begin position="159"/>
        <end position="337"/>
    </location>
</feature>
<evidence type="ECO:0000313" key="2">
    <source>
        <dbReference type="EMBL" id="ERJ93314.1"/>
    </source>
</evidence>
<dbReference type="RefSeq" id="WP_021687201.1">
    <property type="nucleotide sequence ID" value="NZ_KI260564.1"/>
</dbReference>
<reference evidence="2 3" key="1">
    <citation type="submission" date="2013-08" db="EMBL/GenBank/DDBJ databases">
        <authorList>
            <person name="Weinstock G."/>
            <person name="Sodergren E."/>
            <person name="Wylie T."/>
            <person name="Fulton L."/>
            <person name="Fulton R."/>
            <person name="Fronick C."/>
            <person name="O'Laughlin M."/>
            <person name="Godfrey J."/>
            <person name="Miner T."/>
            <person name="Herter B."/>
            <person name="Appelbaum E."/>
            <person name="Cordes M."/>
            <person name="Lek S."/>
            <person name="Wollam A."/>
            <person name="Pepin K.H."/>
            <person name="Palsikar V.B."/>
            <person name="Mitreva M."/>
            <person name="Wilson R.K."/>
        </authorList>
    </citation>
    <scope>NUCLEOTIDE SEQUENCE [LARGE SCALE GENOMIC DNA]</scope>
    <source>
        <strain evidence="2 3">ATCC 700332</strain>
    </source>
</reference>
<dbReference type="Gene3D" id="1.25.40.10">
    <property type="entry name" value="Tetratricopeptide repeat domain"/>
    <property type="match status" value="2"/>
</dbReference>
<dbReference type="SUPFAM" id="SSF48452">
    <property type="entry name" value="TPR-like"/>
    <property type="match status" value="2"/>
</dbReference>
<dbReference type="InterPro" id="IPR058109">
    <property type="entry name" value="FlcA_C"/>
</dbReference>
<comment type="caution">
    <text evidence="2">The sequence shown here is derived from an EMBL/GenBank/DDBJ whole genome shotgun (WGS) entry which is preliminary data.</text>
</comment>
<feature type="region of interest" description="Disordered" evidence="1">
    <location>
        <begin position="24"/>
        <end position="139"/>
    </location>
</feature>
<keyword evidence="3" id="KW-1185">Reference proteome</keyword>
<organism evidence="2 3">
    <name type="scientific">Treponema lecithinolyticum ATCC 700332</name>
    <dbReference type="NCBI Taxonomy" id="1321815"/>
    <lineage>
        <taxon>Bacteria</taxon>
        <taxon>Pseudomonadati</taxon>
        <taxon>Spirochaetota</taxon>
        <taxon>Spirochaetia</taxon>
        <taxon>Spirochaetales</taxon>
        <taxon>Treponemataceae</taxon>
        <taxon>Treponema</taxon>
    </lineage>
</organism>
<feature type="compositionally biased region" description="Low complexity" evidence="1">
    <location>
        <begin position="273"/>
        <end position="286"/>
    </location>
</feature>
<evidence type="ECO:0000313" key="3">
    <source>
        <dbReference type="Proteomes" id="UP000016649"/>
    </source>
</evidence>
<dbReference type="InterPro" id="IPR058123">
    <property type="entry name" value="FlcA_N"/>
</dbReference>